<keyword evidence="2" id="KW-0805">Transcription regulation</keyword>
<feature type="compositionally biased region" description="Basic and acidic residues" evidence="6">
    <location>
        <begin position="136"/>
        <end position="147"/>
    </location>
</feature>
<evidence type="ECO:0000256" key="6">
    <source>
        <dbReference type="SAM" id="MobiDB-lite"/>
    </source>
</evidence>
<evidence type="ECO:0000313" key="8">
    <source>
        <dbReference type="EMBL" id="KAJ0211575.1"/>
    </source>
</evidence>
<dbReference type="EMBL" id="NBSK02000004">
    <property type="protein sequence ID" value="KAJ0211575.1"/>
    <property type="molecule type" value="Genomic_DNA"/>
</dbReference>
<keyword evidence="3" id="KW-0238">DNA-binding</keyword>
<dbReference type="PROSITE" id="PS50888">
    <property type="entry name" value="BHLH"/>
    <property type="match status" value="1"/>
</dbReference>
<dbReference type="GO" id="GO:0003677">
    <property type="term" value="F:DNA binding"/>
    <property type="evidence" value="ECO:0007669"/>
    <property type="project" value="UniProtKB-KW"/>
</dbReference>
<evidence type="ECO:0000256" key="3">
    <source>
        <dbReference type="ARBA" id="ARBA00023125"/>
    </source>
</evidence>
<evidence type="ECO:0000259" key="7">
    <source>
        <dbReference type="PROSITE" id="PS50888"/>
    </source>
</evidence>
<keyword evidence="9" id="KW-1185">Reference proteome</keyword>
<organism evidence="8 9">
    <name type="scientific">Lactuca sativa</name>
    <name type="common">Garden lettuce</name>
    <dbReference type="NCBI Taxonomy" id="4236"/>
    <lineage>
        <taxon>Eukaryota</taxon>
        <taxon>Viridiplantae</taxon>
        <taxon>Streptophyta</taxon>
        <taxon>Embryophyta</taxon>
        <taxon>Tracheophyta</taxon>
        <taxon>Spermatophyta</taxon>
        <taxon>Magnoliopsida</taxon>
        <taxon>eudicotyledons</taxon>
        <taxon>Gunneridae</taxon>
        <taxon>Pentapetalae</taxon>
        <taxon>asterids</taxon>
        <taxon>campanulids</taxon>
        <taxon>Asterales</taxon>
        <taxon>Asteraceae</taxon>
        <taxon>Cichorioideae</taxon>
        <taxon>Cichorieae</taxon>
        <taxon>Lactucinae</taxon>
        <taxon>Lactuca</taxon>
    </lineage>
</organism>
<dbReference type="Gramene" id="rna-gnl|WGS:NBSK|LSAT_4X164941_mrna">
    <property type="protein sequence ID" value="cds-PLY75748.1"/>
    <property type="gene ID" value="gene-LSAT_4X164941"/>
</dbReference>
<evidence type="ECO:0000256" key="2">
    <source>
        <dbReference type="ARBA" id="ARBA00023015"/>
    </source>
</evidence>
<dbReference type="PANTHER" id="PTHR45855">
    <property type="entry name" value="TRANSCRIPTION FACTOR PIF1-RELATED"/>
    <property type="match status" value="1"/>
</dbReference>
<proteinExistence type="predicted"/>
<protein>
    <recommendedName>
        <fullName evidence="7">BHLH domain-containing protein</fullName>
    </recommendedName>
</protein>
<dbReference type="FunFam" id="4.10.280.10:FF:000004">
    <property type="entry name" value="Basic helix-loop-helix transcription factor"/>
    <property type="match status" value="1"/>
</dbReference>
<dbReference type="Pfam" id="PF00010">
    <property type="entry name" value="HLH"/>
    <property type="match status" value="1"/>
</dbReference>
<dbReference type="GO" id="GO:0046983">
    <property type="term" value="F:protein dimerization activity"/>
    <property type="evidence" value="ECO:0007669"/>
    <property type="project" value="InterPro"/>
</dbReference>
<feature type="region of interest" description="Disordered" evidence="6">
    <location>
        <begin position="125"/>
        <end position="147"/>
    </location>
</feature>
<dbReference type="InterPro" id="IPR036638">
    <property type="entry name" value="HLH_DNA-bd_sf"/>
</dbReference>
<comment type="subcellular location">
    <subcellularLocation>
        <location evidence="1">Nucleus</location>
    </subcellularLocation>
</comment>
<dbReference type="CDD" id="cd11445">
    <property type="entry name" value="bHLH_AtPIF_like"/>
    <property type="match status" value="1"/>
</dbReference>
<gene>
    <name evidence="8" type="ORF">LSAT_V11C400220650</name>
</gene>
<dbReference type="PANTHER" id="PTHR45855:SF6">
    <property type="entry name" value="TRANSCRIPTION FACTOR ALC"/>
    <property type="match status" value="1"/>
</dbReference>
<dbReference type="InterPro" id="IPR031066">
    <property type="entry name" value="bHLH_ALC-like_plant"/>
</dbReference>
<evidence type="ECO:0000256" key="1">
    <source>
        <dbReference type="ARBA" id="ARBA00004123"/>
    </source>
</evidence>
<keyword evidence="4" id="KW-0804">Transcription</keyword>
<keyword evidence="5" id="KW-0539">Nucleus</keyword>
<dbReference type="InterPro" id="IPR011598">
    <property type="entry name" value="bHLH_dom"/>
</dbReference>
<feature type="region of interest" description="Disordered" evidence="6">
    <location>
        <begin position="1"/>
        <end position="22"/>
    </location>
</feature>
<evidence type="ECO:0000256" key="5">
    <source>
        <dbReference type="ARBA" id="ARBA00023242"/>
    </source>
</evidence>
<reference evidence="8 9" key="1">
    <citation type="journal article" date="2017" name="Nat. Commun.">
        <title>Genome assembly with in vitro proximity ligation data and whole-genome triplication in lettuce.</title>
        <authorList>
            <person name="Reyes-Chin-Wo S."/>
            <person name="Wang Z."/>
            <person name="Yang X."/>
            <person name="Kozik A."/>
            <person name="Arikit S."/>
            <person name="Song C."/>
            <person name="Xia L."/>
            <person name="Froenicke L."/>
            <person name="Lavelle D.O."/>
            <person name="Truco M.J."/>
            <person name="Xia R."/>
            <person name="Zhu S."/>
            <person name="Xu C."/>
            <person name="Xu H."/>
            <person name="Xu X."/>
            <person name="Cox K."/>
            <person name="Korf I."/>
            <person name="Meyers B.C."/>
            <person name="Michelmore R.W."/>
        </authorList>
    </citation>
    <scope>NUCLEOTIDE SEQUENCE [LARGE SCALE GENOMIC DNA]</scope>
    <source>
        <strain evidence="9">cv. Salinas</strain>
        <tissue evidence="8">Seedlings</tissue>
    </source>
</reference>
<comment type="caution">
    <text evidence="8">The sequence shown here is derived from an EMBL/GenBank/DDBJ whole genome shotgun (WGS) entry which is preliminary data.</text>
</comment>
<sequence>MADMFDTPRISSSYSPPPESTDDISLLLRQILFKSASSSSSSSFSLTPKQMQYEFQRQQPPYSSGLSISDQIPTLSSTGVTHIPANTMAHVSSSSVGTMDYDPDEYDCESEEGFENLMDEMVAKQNPPRNPSKRTRAAEVHNLSEKRRRSKINEKMKALQKLIPNSNKTDKASMLDEAIEYLKQLQLQVQMLTMRNGINLYSMCAPANQRTGGLNFGNQSGNMTANQEPVVNPMFSLPVQCAGVGQNPPSILDFSRSMNHEAPFGTQLGS</sequence>
<dbReference type="GO" id="GO:0005634">
    <property type="term" value="C:nucleus"/>
    <property type="evidence" value="ECO:0000318"/>
    <property type="project" value="GO_Central"/>
</dbReference>
<dbReference type="SUPFAM" id="SSF47459">
    <property type="entry name" value="HLH, helix-loop-helix DNA-binding domain"/>
    <property type="match status" value="1"/>
</dbReference>
<dbReference type="Gene3D" id="4.10.280.10">
    <property type="entry name" value="Helix-loop-helix DNA-binding domain"/>
    <property type="match status" value="1"/>
</dbReference>
<dbReference type="Proteomes" id="UP000235145">
    <property type="component" value="Unassembled WGS sequence"/>
</dbReference>
<dbReference type="SMART" id="SM00353">
    <property type="entry name" value="HLH"/>
    <property type="match status" value="1"/>
</dbReference>
<dbReference type="AlphaFoldDB" id="A0A9R1VVH3"/>
<accession>A0A9R1VVH3</accession>
<evidence type="ECO:0000313" key="9">
    <source>
        <dbReference type="Proteomes" id="UP000235145"/>
    </source>
</evidence>
<evidence type="ECO:0000256" key="4">
    <source>
        <dbReference type="ARBA" id="ARBA00023163"/>
    </source>
</evidence>
<feature type="domain" description="BHLH" evidence="7">
    <location>
        <begin position="136"/>
        <end position="185"/>
    </location>
</feature>
<dbReference type="OrthoDB" id="690068at2759"/>
<name>A0A9R1VVH3_LACSA</name>
<dbReference type="InterPro" id="IPR047265">
    <property type="entry name" value="PIF1-like_bHLH"/>
</dbReference>